<dbReference type="AlphaFoldDB" id="A0A2U3EBT0"/>
<gene>
    <name evidence="2" type="ORF">PCL_12007</name>
</gene>
<name>A0A2U3EBT0_PURLI</name>
<evidence type="ECO:0000256" key="1">
    <source>
        <dbReference type="SAM" id="MobiDB-lite"/>
    </source>
</evidence>
<proteinExistence type="predicted"/>
<comment type="caution">
    <text evidence="2">The sequence shown here is derived from an EMBL/GenBank/DDBJ whole genome shotgun (WGS) entry which is preliminary data.</text>
</comment>
<dbReference type="Proteomes" id="UP000245956">
    <property type="component" value="Unassembled WGS sequence"/>
</dbReference>
<feature type="region of interest" description="Disordered" evidence="1">
    <location>
        <begin position="128"/>
        <end position="147"/>
    </location>
</feature>
<protein>
    <submittedName>
        <fullName evidence="2">Uncharacterized protein</fullName>
    </submittedName>
</protein>
<accession>A0A2U3EBT0</accession>
<organism evidence="2 3">
    <name type="scientific">Purpureocillium lilacinum</name>
    <name type="common">Paecilomyces lilacinus</name>
    <dbReference type="NCBI Taxonomy" id="33203"/>
    <lineage>
        <taxon>Eukaryota</taxon>
        <taxon>Fungi</taxon>
        <taxon>Dikarya</taxon>
        <taxon>Ascomycota</taxon>
        <taxon>Pezizomycotina</taxon>
        <taxon>Sordariomycetes</taxon>
        <taxon>Hypocreomycetidae</taxon>
        <taxon>Hypocreales</taxon>
        <taxon>Ophiocordycipitaceae</taxon>
        <taxon>Purpureocillium</taxon>
    </lineage>
</organism>
<evidence type="ECO:0000313" key="3">
    <source>
        <dbReference type="Proteomes" id="UP000245956"/>
    </source>
</evidence>
<feature type="region of interest" description="Disordered" evidence="1">
    <location>
        <begin position="223"/>
        <end position="274"/>
    </location>
</feature>
<sequence length="680" mass="73872">MCLPCFPWTWTQYDDPLDSMPEHSTWAYDGNAWALQRILRVPRATGCQACLDAPHTFSLPMLLFLASAHLCFLSFTHHRTERQRSGIANPPLVLHAASCFSRRSAHHIHLHLHIHIHSSLSLSLVLSSEGPHTHRQPPSRLAGKKDTARLPTKATFITRLVTPPPVMPEAAAGAGGDAATDPPKRIRRVRSFNYVPPHVEAVATPARPAHVRFADECTLGATVSGNTTTNTTPQATTGSVSGTAVNAPQAKSEPARDCQPTSFPAVGPPPGSGYAAPAVLPQQWYTSADPTRSLSGPGPYAQYHQYPQYPQYQPHQLATGTGGFAGASYVNGQPVQVQQQQLPATTNMSIPYLAATGPAPPTEGLNFQPPVPDNSNGPMQHLYVPRYDAAPGVVGGAVHVQPAVHVGHHIPPVSIIYPNHHVLPVASAAAVVGAYRHGTVLVNGVPYHASASARLPPVWHPRPRVWRPSSDRRPSRRPRRASFTSWPALPSKHTMFRLRQRQRMSANIRLQPHPVPGTVPVGQPGYVVYQGIPQQLVAPVPAAQPQLPGQPVMISGQTYYPIAATPAGQPMPAIMQAAPAVAPATLIAGTAAAPVPVPHEVPGLGRTPQEEVLHQVQFAYNNKLFEPQDMKPGDDDPSRFYYVRELDGNWTQRSRYSIDQIPCRWYVTDEGWFYAVRLPD</sequence>
<evidence type="ECO:0000313" key="2">
    <source>
        <dbReference type="EMBL" id="PWI71913.1"/>
    </source>
</evidence>
<reference evidence="2 3" key="1">
    <citation type="journal article" date="2016" name="Front. Microbiol.">
        <title>Genome and transcriptome sequences reveal the specific parasitism of the nematophagous Purpureocillium lilacinum 36-1.</title>
        <authorList>
            <person name="Xie J."/>
            <person name="Li S."/>
            <person name="Mo C."/>
            <person name="Xiao X."/>
            <person name="Peng D."/>
            <person name="Wang G."/>
            <person name="Xiao Y."/>
        </authorList>
    </citation>
    <scope>NUCLEOTIDE SEQUENCE [LARGE SCALE GENOMIC DNA]</scope>
    <source>
        <strain evidence="2 3">36-1</strain>
    </source>
</reference>
<dbReference type="EMBL" id="LCWV01000007">
    <property type="protein sequence ID" value="PWI71913.1"/>
    <property type="molecule type" value="Genomic_DNA"/>
</dbReference>
<feature type="compositionally biased region" description="Low complexity" evidence="1">
    <location>
        <begin position="223"/>
        <end position="239"/>
    </location>
</feature>
<feature type="region of interest" description="Disordered" evidence="1">
    <location>
        <begin position="461"/>
        <end position="485"/>
    </location>
</feature>